<sequence>MSKIIETLKLEHRLFRRYLDLFDQEMKAFEAGRSPRYELLEALLDYFTTFPDEWHHRKEDLVYDVMVTRSDVARSALYDLRIEHERLGAGAKKFGEHISDLRLGSDLPMNVIVEAGKTYSRLLRRHMVKEDDVFFPMAERYLTLQDWRDIEQTVQSSRNDPELSARLDRIDGVAGSIESIASSERY</sequence>
<dbReference type="OrthoDB" id="7349010at2"/>
<dbReference type="eggNOG" id="COG3945">
    <property type="taxonomic scope" value="Bacteria"/>
</dbReference>
<dbReference type="PATRIC" id="fig|1280953.3.peg.3568"/>
<dbReference type="PANTHER" id="PTHR39966">
    <property type="entry name" value="BLL2471 PROTEIN-RELATED"/>
    <property type="match status" value="1"/>
</dbReference>
<feature type="domain" description="Hemerythrin-like" evidence="1">
    <location>
        <begin position="4"/>
        <end position="138"/>
    </location>
</feature>
<protein>
    <submittedName>
        <fullName evidence="2">Hemerythrin HHE cation binding domain-containing protein</fullName>
    </submittedName>
</protein>
<evidence type="ECO:0000313" key="2">
    <source>
        <dbReference type="EMBL" id="KDA00989.1"/>
    </source>
</evidence>
<proteinExistence type="predicted"/>
<dbReference type="EMBL" id="ARYL01000040">
    <property type="protein sequence ID" value="KDA00989.1"/>
    <property type="molecule type" value="Genomic_DNA"/>
</dbReference>
<dbReference type="AlphaFoldDB" id="A0A059G2P9"/>
<dbReference type="Pfam" id="PF01814">
    <property type="entry name" value="Hemerythrin"/>
    <property type="match status" value="1"/>
</dbReference>
<accession>A0A059G2P9</accession>
<dbReference type="Proteomes" id="UP000024942">
    <property type="component" value="Unassembled WGS sequence"/>
</dbReference>
<dbReference type="Gene3D" id="1.20.120.520">
    <property type="entry name" value="nmb1532 protein domain like"/>
    <property type="match status" value="1"/>
</dbReference>
<reference evidence="2 3" key="1">
    <citation type="journal article" date="2014" name="Antonie Van Leeuwenhoek">
        <title>Hyphomonas beringensis sp. nov. and Hyphomonas chukchiensis sp. nov., isolated from surface seawater of the Bering Sea and Chukchi Sea.</title>
        <authorList>
            <person name="Li C."/>
            <person name="Lai Q."/>
            <person name="Li G."/>
            <person name="Dong C."/>
            <person name="Wang J."/>
            <person name="Liao Y."/>
            <person name="Shao Z."/>
        </authorList>
    </citation>
    <scope>NUCLEOTIDE SEQUENCE [LARGE SCALE GENOMIC DNA]</scope>
    <source>
        <strain evidence="2 3">SCH89</strain>
    </source>
</reference>
<name>A0A059G2P9_9PROT</name>
<evidence type="ECO:0000313" key="3">
    <source>
        <dbReference type="Proteomes" id="UP000024942"/>
    </source>
</evidence>
<dbReference type="RefSeq" id="WP_035541091.1">
    <property type="nucleotide sequence ID" value="NZ_ARYL01000040.1"/>
</dbReference>
<keyword evidence="3" id="KW-1185">Reference proteome</keyword>
<gene>
    <name evidence="2" type="ORF">HOC_17826</name>
</gene>
<dbReference type="PANTHER" id="PTHR39966:SF1">
    <property type="entry name" value="HEMERYTHRIN-LIKE DOMAIN-CONTAINING PROTEIN"/>
    <property type="match status" value="1"/>
</dbReference>
<dbReference type="STRING" id="1280953.HOC_17826"/>
<organism evidence="2 3">
    <name type="scientific">Hyphomonas oceanitis SCH89</name>
    <dbReference type="NCBI Taxonomy" id="1280953"/>
    <lineage>
        <taxon>Bacteria</taxon>
        <taxon>Pseudomonadati</taxon>
        <taxon>Pseudomonadota</taxon>
        <taxon>Alphaproteobacteria</taxon>
        <taxon>Hyphomonadales</taxon>
        <taxon>Hyphomonadaceae</taxon>
        <taxon>Hyphomonas</taxon>
    </lineage>
</organism>
<dbReference type="GO" id="GO:0005886">
    <property type="term" value="C:plasma membrane"/>
    <property type="evidence" value="ECO:0007669"/>
    <property type="project" value="TreeGrafter"/>
</dbReference>
<evidence type="ECO:0000259" key="1">
    <source>
        <dbReference type="Pfam" id="PF01814"/>
    </source>
</evidence>
<comment type="caution">
    <text evidence="2">The sequence shown here is derived from an EMBL/GenBank/DDBJ whole genome shotgun (WGS) entry which is preliminary data.</text>
</comment>
<dbReference type="InterPro" id="IPR012312">
    <property type="entry name" value="Hemerythrin-like"/>
</dbReference>